<keyword evidence="5" id="KW-0010">Activator</keyword>
<evidence type="ECO:0000256" key="1">
    <source>
        <dbReference type="ARBA" id="ARBA00004123"/>
    </source>
</evidence>
<evidence type="ECO:0000259" key="10">
    <source>
        <dbReference type="SMART" id="SM00380"/>
    </source>
</evidence>
<dbReference type="AlphaFoldDB" id="A0A5P1EUS5"/>
<dbReference type="EMBL" id="CM007385">
    <property type="protein sequence ID" value="ONK69805.1"/>
    <property type="molecule type" value="Genomic_DNA"/>
</dbReference>
<evidence type="ECO:0000256" key="3">
    <source>
        <dbReference type="ARBA" id="ARBA00023015"/>
    </source>
</evidence>
<dbReference type="GO" id="GO:0009873">
    <property type="term" value="P:ethylene-activated signaling pathway"/>
    <property type="evidence" value="ECO:0007669"/>
    <property type="project" value="UniProtKB-KW"/>
</dbReference>
<keyword evidence="4" id="KW-0238">DNA-binding</keyword>
<feature type="domain" description="AP2/ERF" evidence="10">
    <location>
        <begin position="121"/>
        <end position="183"/>
    </location>
</feature>
<dbReference type="InterPro" id="IPR051758">
    <property type="entry name" value="ERF/AP2-like"/>
</dbReference>
<dbReference type="InterPro" id="IPR016177">
    <property type="entry name" value="DNA-bd_dom_sf"/>
</dbReference>
<dbReference type="Gramene" id="ONK69805">
    <property type="protein sequence ID" value="ONK69805"/>
    <property type="gene ID" value="A4U43_C05F26930"/>
</dbReference>
<evidence type="ECO:0000256" key="6">
    <source>
        <dbReference type="ARBA" id="ARBA00023163"/>
    </source>
</evidence>
<sequence>MSHKKMIGREPCYADKLQSSNQGHNGSWLQVAAYYCTVQYKPVTESARASSSLLLSATNALDSIILLLPPPPLPRTFLPTATSAGCRLQHPHRPPPAPLAGPAPPAWRRRAPRKDQNALTRGRPPAALGGSGGARIACLRTVRVWPSATLRVREAAACAYDRAAYKLRGEYARLNFPHLKNSSAECSESMRALRSAVDSKIQAICQRIGRQKKKGKKDKDKEIGEDNNESKREDSVGPVSESSCSSVSEESLMDGEFSLDRMPSFDPEIIWEVLAN</sequence>
<evidence type="ECO:0000256" key="9">
    <source>
        <dbReference type="SAM" id="MobiDB-lite"/>
    </source>
</evidence>
<dbReference type="InterPro" id="IPR001471">
    <property type="entry name" value="AP2/ERF_dom"/>
</dbReference>
<dbReference type="GO" id="GO:0003700">
    <property type="term" value="F:DNA-binding transcription factor activity"/>
    <property type="evidence" value="ECO:0007669"/>
    <property type="project" value="InterPro"/>
</dbReference>
<feature type="compositionally biased region" description="Low complexity" evidence="9">
    <location>
        <begin position="236"/>
        <end position="250"/>
    </location>
</feature>
<dbReference type="GO" id="GO:0000976">
    <property type="term" value="F:transcription cis-regulatory region binding"/>
    <property type="evidence" value="ECO:0007669"/>
    <property type="project" value="UniProtKB-ARBA"/>
</dbReference>
<feature type="region of interest" description="Disordered" evidence="9">
    <location>
        <begin position="208"/>
        <end position="251"/>
    </location>
</feature>
<dbReference type="SMART" id="SM00380">
    <property type="entry name" value="AP2"/>
    <property type="match status" value="1"/>
</dbReference>
<name>A0A5P1EUS5_ASPOF</name>
<dbReference type="PANTHER" id="PTHR31657:SF20">
    <property type="entry name" value="ETHYLENE-RESPONSIVE TRANSCRIPTION FACTOR ERF061"/>
    <property type="match status" value="1"/>
</dbReference>
<comment type="similarity">
    <text evidence="8">Belongs to the AP2/ERF transcription factor family. ERF subfamily.</text>
</comment>
<keyword evidence="2" id="KW-0936">Ethylene signaling pathway</keyword>
<evidence type="ECO:0000256" key="8">
    <source>
        <dbReference type="ARBA" id="ARBA00024343"/>
    </source>
</evidence>
<comment type="subcellular location">
    <subcellularLocation>
        <location evidence="1">Nucleus</location>
    </subcellularLocation>
</comment>
<keyword evidence="6" id="KW-0804">Transcription</keyword>
<keyword evidence="12" id="KW-1185">Reference proteome</keyword>
<dbReference type="GO" id="GO:0005634">
    <property type="term" value="C:nucleus"/>
    <property type="evidence" value="ECO:0007669"/>
    <property type="project" value="UniProtKB-SubCell"/>
</dbReference>
<dbReference type="Proteomes" id="UP000243459">
    <property type="component" value="Chromosome 5"/>
</dbReference>
<dbReference type="PANTHER" id="PTHR31657">
    <property type="entry name" value="ETHYLENE-RESPONSIVE TRANSCRIPTION FACTOR ERF061"/>
    <property type="match status" value="1"/>
</dbReference>
<dbReference type="InterPro" id="IPR036955">
    <property type="entry name" value="AP2/ERF_dom_sf"/>
</dbReference>
<evidence type="ECO:0000256" key="2">
    <source>
        <dbReference type="ARBA" id="ARBA00022745"/>
    </source>
</evidence>
<accession>A0A5P1EUS5</accession>
<organism evidence="11 12">
    <name type="scientific">Asparagus officinalis</name>
    <name type="common">Garden asparagus</name>
    <dbReference type="NCBI Taxonomy" id="4686"/>
    <lineage>
        <taxon>Eukaryota</taxon>
        <taxon>Viridiplantae</taxon>
        <taxon>Streptophyta</taxon>
        <taxon>Embryophyta</taxon>
        <taxon>Tracheophyta</taxon>
        <taxon>Spermatophyta</taxon>
        <taxon>Magnoliopsida</taxon>
        <taxon>Liliopsida</taxon>
        <taxon>Asparagales</taxon>
        <taxon>Asparagaceae</taxon>
        <taxon>Asparagoideae</taxon>
        <taxon>Asparagus</taxon>
    </lineage>
</organism>
<evidence type="ECO:0000313" key="11">
    <source>
        <dbReference type="EMBL" id="ONK69805.1"/>
    </source>
</evidence>
<dbReference type="Gene3D" id="3.30.730.10">
    <property type="entry name" value="AP2/ERF domain"/>
    <property type="match status" value="1"/>
</dbReference>
<evidence type="ECO:0000256" key="4">
    <source>
        <dbReference type="ARBA" id="ARBA00023125"/>
    </source>
</evidence>
<feature type="region of interest" description="Disordered" evidence="9">
    <location>
        <begin position="91"/>
        <end position="132"/>
    </location>
</feature>
<protein>
    <recommendedName>
        <fullName evidence="10">AP2/ERF domain-containing protein</fullName>
    </recommendedName>
</protein>
<dbReference type="SUPFAM" id="SSF54171">
    <property type="entry name" value="DNA-binding domain"/>
    <property type="match status" value="1"/>
</dbReference>
<keyword evidence="3" id="KW-0805">Transcription regulation</keyword>
<evidence type="ECO:0000313" key="12">
    <source>
        <dbReference type="Proteomes" id="UP000243459"/>
    </source>
</evidence>
<evidence type="ECO:0000256" key="5">
    <source>
        <dbReference type="ARBA" id="ARBA00023159"/>
    </source>
</evidence>
<evidence type="ECO:0000256" key="7">
    <source>
        <dbReference type="ARBA" id="ARBA00023242"/>
    </source>
</evidence>
<keyword evidence="7" id="KW-0539">Nucleus</keyword>
<feature type="compositionally biased region" description="Basic and acidic residues" evidence="9">
    <location>
        <begin position="217"/>
        <end position="235"/>
    </location>
</feature>
<reference evidence="12" key="1">
    <citation type="journal article" date="2017" name="Nat. Commun.">
        <title>The asparagus genome sheds light on the origin and evolution of a young Y chromosome.</title>
        <authorList>
            <person name="Harkess A."/>
            <person name="Zhou J."/>
            <person name="Xu C."/>
            <person name="Bowers J.E."/>
            <person name="Van der Hulst R."/>
            <person name="Ayyampalayam S."/>
            <person name="Mercati F."/>
            <person name="Riccardi P."/>
            <person name="McKain M.R."/>
            <person name="Kakrana A."/>
            <person name="Tang H."/>
            <person name="Ray J."/>
            <person name="Groenendijk J."/>
            <person name="Arikit S."/>
            <person name="Mathioni S.M."/>
            <person name="Nakano M."/>
            <person name="Shan H."/>
            <person name="Telgmann-Rauber A."/>
            <person name="Kanno A."/>
            <person name="Yue Z."/>
            <person name="Chen H."/>
            <person name="Li W."/>
            <person name="Chen Y."/>
            <person name="Xu X."/>
            <person name="Zhang Y."/>
            <person name="Luo S."/>
            <person name="Chen H."/>
            <person name="Gao J."/>
            <person name="Mao Z."/>
            <person name="Pires J.C."/>
            <person name="Luo M."/>
            <person name="Kudrna D."/>
            <person name="Wing R.A."/>
            <person name="Meyers B.C."/>
            <person name="Yi K."/>
            <person name="Kong H."/>
            <person name="Lavrijsen P."/>
            <person name="Sunseri F."/>
            <person name="Falavigna A."/>
            <person name="Ye Y."/>
            <person name="Leebens-Mack J.H."/>
            <person name="Chen G."/>
        </authorList>
    </citation>
    <scope>NUCLEOTIDE SEQUENCE [LARGE SCALE GENOMIC DNA]</scope>
    <source>
        <strain evidence="12">cv. DH0086</strain>
    </source>
</reference>
<feature type="compositionally biased region" description="Pro residues" evidence="9">
    <location>
        <begin position="94"/>
        <end position="105"/>
    </location>
</feature>
<proteinExistence type="inferred from homology"/>
<gene>
    <name evidence="11" type="ORF">A4U43_C05F26930</name>
</gene>